<gene>
    <name evidence="1" type="ORF">Lsha_0496</name>
</gene>
<organism evidence="1 2">
    <name type="scientific">Legionella shakespearei DSM 23087</name>
    <dbReference type="NCBI Taxonomy" id="1122169"/>
    <lineage>
        <taxon>Bacteria</taxon>
        <taxon>Pseudomonadati</taxon>
        <taxon>Pseudomonadota</taxon>
        <taxon>Gammaproteobacteria</taxon>
        <taxon>Legionellales</taxon>
        <taxon>Legionellaceae</taxon>
        <taxon>Legionella</taxon>
    </lineage>
</organism>
<reference evidence="1 2" key="1">
    <citation type="submission" date="2015-11" db="EMBL/GenBank/DDBJ databases">
        <title>Genomic analysis of 38 Legionella species identifies large and diverse effector repertoires.</title>
        <authorList>
            <person name="Burstein D."/>
            <person name="Amaro F."/>
            <person name="Zusman T."/>
            <person name="Lifshitz Z."/>
            <person name="Cohen O."/>
            <person name="Gilbert J.A."/>
            <person name="Pupko T."/>
            <person name="Shuman H.A."/>
            <person name="Segal G."/>
        </authorList>
    </citation>
    <scope>NUCLEOTIDE SEQUENCE [LARGE SCALE GENOMIC DNA]</scope>
    <source>
        <strain evidence="1 2">ATCC 49655</strain>
    </source>
</reference>
<dbReference type="STRING" id="1122169.Lsha_0496"/>
<dbReference type="PATRIC" id="fig|1122169.6.peg.568"/>
<keyword evidence="2" id="KW-1185">Reference proteome</keyword>
<comment type="caution">
    <text evidence="1">The sequence shown here is derived from an EMBL/GenBank/DDBJ whole genome shotgun (WGS) entry which is preliminary data.</text>
</comment>
<proteinExistence type="predicted"/>
<dbReference type="EMBL" id="LNYW01000016">
    <property type="protein sequence ID" value="KTD65127.1"/>
    <property type="molecule type" value="Genomic_DNA"/>
</dbReference>
<name>A0A0W0Z7M5_9GAMM</name>
<dbReference type="Proteomes" id="UP000054600">
    <property type="component" value="Unassembled WGS sequence"/>
</dbReference>
<protein>
    <recommendedName>
        <fullName evidence="3">Dot/Icm secretion system substrate</fullName>
    </recommendedName>
</protein>
<sequence>MRQSAAKGCTNAMLSLSELLVKSGSPADLETAAYYMQKILSSGDTYIKEGGKKLLNSSPALAEKLRAQDKTVYNLKIRFFGQPEQRTENAPLPIRATALGNS</sequence>
<evidence type="ECO:0008006" key="3">
    <source>
        <dbReference type="Google" id="ProtNLM"/>
    </source>
</evidence>
<accession>A0A0W0Z7M5</accession>
<evidence type="ECO:0000313" key="1">
    <source>
        <dbReference type="EMBL" id="KTD65127.1"/>
    </source>
</evidence>
<dbReference type="AlphaFoldDB" id="A0A0W0Z7M5"/>
<evidence type="ECO:0000313" key="2">
    <source>
        <dbReference type="Proteomes" id="UP000054600"/>
    </source>
</evidence>